<dbReference type="InterPro" id="IPR023393">
    <property type="entry name" value="START-like_dom_sf"/>
</dbReference>
<dbReference type="Proteomes" id="UP000198337">
    <property type="component" value="Unassembled WGS sequence"/>
</dbReference>
<dbReference type="Gene3D" id="3.30.530.20">
    <property type="match status" value="1"/>
</dbReference>
<keyword evidence="1" id="KW-0812">Transmembrane</keyword>
<protein>
    <recommendedName>
        <fullName evidence="4">Polyketide cyclase / dehydrase and lipid transport</fullName>
    </recommendedName>
</protein>
<evidence type="ECO:0000313" key="3">
    <source>
        <dbReference type="Proteomes" id="UP000198337"/>
    </source>
</evidence>
<keyword evidence="3" id="KW-1185">Reference proteome</keyword>
<sequence>MKYVQLCAYTIVVKHLKLNKTHLISILITLVLIQILGFVSINYLGDYGWSVFLFIPFIIGFLPPYISGKKITITKSMAYRLSFAALGLACLALLVFAIEGIICLLMASPLLALAVWLGSYIGYKSSGSNFMNPKNTTIILVLLSFGFTSFDYFNKPKDLIPVRTKIIVNAPIEAVWNNVVTFDKISEPTDWIFKTGIAYPTDATIVGKGVGAVRYCNFTTGSFIEPITTWDEPNLLQFDVKEQPTPMNELNPFWDVHPPHLDGYFKSYKGQFKLTKISESKTELEGTTWYKVDIYPEIYWKGWSDFIVHRIHERVLNHIKHESE</sequence>
<accession>A0ABY1SGV4</accession>
<feature type="transmembrane region" description="Helical" evidence="1">
    <location>
        <begin position="21"/>
        <end position="41"/>
    </location>
</feature>
<feature type="transmembrane region" description="Helical" evidence="1">
    <location>
        <begin position="135"/>
        <end position="153"/>
    </location>
</feature>
<keyword evidence="1" id="KW-0472">Membrane</keyword>
<name>A0ABY1SGV4_9FLAO</name>
<dbReference type="EMBL" id="FZNV01000002">
    <property type="protein sequence ID" value="SNR47384.1"/>
    <property type="molecule type" value="Genomic_DNA"/>
</dbReference>
<gene>
    <name evidence="2" type="ORF">SAMN04488009_2024</name>
</gene>
<comment type="caution">
    <text evidence="2">The sequence shown here is derived from an EMBL/GenBank/DDBJ whole genome shotgun (WGS) entry which is preliminary data.</text>
</comment>
<feature type="transmembrane region" description="Helical" evidence="1">
    <location>
        <begin position="47"/>
        <end position="66"/>
    </location>
</feature>
<feature type="transmembrane region" description="Helical" evidence="1">
    <location>
        <begin position="104"/>
        <end position="123"/>
    </location>
</feature>
<keyword evidence="1" id="KW-1133">Transmembrane helix</keyword>
<proteinExistence type="predicted"/>
<organism evidence="2 3">
    <name type="scientific">Maribacter sedimenticola</name>
    <dbReference type="NCBI Taxonomy" id="228956"/>
    <lineage>
        <taxon>Bacteria</taxon>
        <taxon>Pseudomonadati</taxon>
        <taxon>Bacteroidota</taxon>
        <taxon>Flavobacteriia</taxon>
        <taxon>Flavobacteriales</taxon>
        <taxon>Flavobacteriaceae</taxon>
        <taxon>Maribacter</taxon>
    </lineage>
</organism>
<evidence type="ECO:0000313" key="2">
    <source>
        <dbReference type="EMBL" id="SNR47384.1"/>
    </source>
</evidence>
<reference evidence="2 3" key="1">
    <citation type="submission" date="2017-06" db="EMBL/GenBank/DDBJ databases">
        <authorList>
            <person name="Varghese N."/>
            <person name="Submissions S."/>
        </authorList>
    </citation>
    <scope>NUCLEOTIDE SEQUENCE [LARGE SCALE GENOMIC DNA]</scope>
    <source>
        <strain evidence="2 3">DSM 19840</strain>
    </source>
</reference>
<evidence type="ECO:0008006" key="4">
    <source>
        <dbReference type="Google" id="ProtNLM"/>
    </source>
</evidence>
<feature type="transmembrane region" description="Helical" evidence="1">
    <location>
        <begin position="78"/>
        <end position="98"/>
    </location>
</feature>
<evidence type="ECO:0000256" key="1">
    <source>
        <dbReference type="SAM" id="Phobius"/>
    </source>
</evidence>
<dbReference type="SUPFAM" id="SSF55961">
    <property type="entry name" value="Bet v1-like"/>
    <property type="match status" value="1"/>
</dbReference>